<sequence>MTLNEFVQEFAEQFEETPIEQFASDTVFKDLEEWGSLTSLSVISIVDEKLGKRITGADLRSSNTIEDLFNNANAK</sequence>
<dbReference type="InterPro" id="IPR036736">
    <property type="entry name" value="ACP-like_sf"/>
</dbReference>
<comment type="caution">
    <text evidence="1">The sequence shown here is derived from an EMBL/GenBank/DDBJ whole genome shotgun (WGS) entry which is preliminary data.</text>
</comment>
<dbReference type="SUPFAM" id="SSF47336">
    <property type="entry name" value="ACP-like"/>
    <property type="match status" value="1"/>
</dbReference>
<organism evidence="1">
    <name type="scientific">termite gut metagenome</name>
    <dbReference type="NCBI Taxonomy" id="433724"/>
    <lineage>
        <taxon>unclassified sequences</taxon>
        <taxon>metagenomes</taxon>
        <taxon>organismal metagenomes</taxon>
    </lineage>
</organism>
<dbReference type="AlphaFoldDB" id="A0A5J4SMC2"/>
<reference evidence="1" key="1">
    <citation type="submission" date="2019-03" db="EMBL/GenBank/DDBJ databases">
        <title>Single cell metagenomics reveals metabolic interactions within the superorganism composed of flagellate Streblomastix strix and complex community of Bacteroidetes bacteria on its surface.</title>
        <authorList>
            <person name="Treitli S.C."/>
            <person name="Kolisko M."/>
            <person name="Husnik F."/>
            <person name="Keeling P."/>
            <person name="Hampl V."/>
        </authorList>
    </citation>
    <scope>NUCLEOTIDE SEQUENCE</scope>
    <source>
        <strain evidence="1">STM</strain>
    </source>
</reference>
<dbReference type="EMBL" id="SNRY01000106">
    <property type="protein sequence ID" value="KAA6347117.1"/>
    <property type="molecule type" value="Genomic_DNA"/>
</dbReference>
<protein>
    <recommendedName>
        <fullName evidence="2">Carrier domain-containing protein</fullName>
    </recommendedName>
</protein>
<evidence type="ECO:0008006" key="2">
    <source>
        <dbReference type="Google" id="ProtNLM"/>
    </source>
</evidence>
<name>A0A5J4SMC2_9ZZZZ</name>
<gene>
    <name evidence="1" type="ORF">EZS27_005410</name>
</gene>
<accession>A0A5J4SMC2</accession>
<dbReference type="Gene3D" id="1.10.1200.10">
    <property type="entry name" value="ACP-like"/>
    <property type="match status" value="1"/>
</dbReference>
<proteinExistence type="predicted"/>
<evidence type="ECO:0000313" key="1">
    <source>
        <dbReference type="EMBL" id="KAA6347117.1"/>
    </source>
</evidence>